<sequence length="50" mass="5577">MLIRIKGHVAGVKEYLETGQKQGRELGRDELDERVILAGDLDLVSRSVVN</sequence>
<name>A0ACC6RZC2_9BURK</name>
<keyword evidence="2" id="KW-1185">Reference proteome</keyword>
<comment type="caution">
    <text evidence="1">The sequence shown here is derived from an EMBL/GenBank/DDBJ whole genome shotgun (WGS) entry which is preliminary data.</text>
</comment>
<gene>
    <name evidence="1" type="ORF">VSR83_40930</name>
</gene>
<reference evidence="1" key="1">
    <citation type="submission" date="2024-01" db="EMBL/GenBank/DDBJ databases">
        <title>The diversity of rhizobia nodulating Mimosa spp. in eleven states of Brazil covering several biomes is determined by host plant, location, and edaphic factors.</title>
        <authorList>
            <person name="Rouws L."/>
            <person name="Barauna A."/>
            <person name="Beukes C."/>
            <person name="De Faria S.M."/>
            <person name="Gross E."/>
            <person name="Dos Reis Junior F.B."/>
            <person name="Simon M."/>
            <person name="Maluk M."/>
            <person name="Odee D.W."/>
            <person name="Kenicer G."/>
            <person name="Young J.P.W."/>
            <person name="Reis V.M."/>
            <person name="Zilli J."/>
            <person name="James E.K."/>
        </authorList>
    </citation>
    <scope>NUCLEOTIDE SEQUENCE</scope>
    <source>
        <strain evidence="1">JPY452</strain>
    </source>
</reference>
<evidence type="ECO:0000313" key="1">
    <source>
        <dbReference type="EMBL" id="MEM5406275.1"/>
    </source>
</evidence>
<protein>
    <submittedName>
        <fullName evidence="1">Uncharacterized protein</fullName>
    </submittedName>
</protein>
<dbReference type="Proteomes" id="UP001392318">
    <property type="component" value="Unassembled WGS sequence"/>
</dbReference>
<organism evidence="1 2">
    <name type="scientific">Paraburkholderia unamae</name>
    <dbReference type="NCBI Taxonomy" id="219649"/>
    <lineage>
        <taxon>Bacteria</taxon>
        <taxon>Pseudomonadati</taxon>
        <taxon>Pseudomonadota</taxon>
        <taxon>Betaproteobacteria</taxon>
        <taxon>Burkholderiales</taxon>
        <taxon>Burkholderiaceae</taxon>
        <taxon>Paraburkholderia</taxon>
    </lineage>
</organism>
<accession>A0ACC6RZC2</accession>
<proteinExistence type="predicted"/>
<dbReference type="EMBL" id="JAYMRU010000070">
    <property type="protein sequence ID" value="MEM5406275.1"/>
    <property type="molecule type" value="Genomic_DNA"/>
</dbReference>
<evidence type="ECO:0000313" key="2">
    <source>
        <dbReference type="Proteomes" id="UP001392318"/>
    </source>
</evidence>